<dbReference type="PANTHER" id="PTHR16943:SF8">
    <property type="entry name" value="2-METHYLCITRATE DEHYDRATASE"/>
    <property type="match status" value="1"/>
</dbReference>
<dbReference type="Gene3D" id="1.10.4100.10">
    <property type="entry name" value="2-methylcitrate dehydratase PrpD"/>
    <property type="match status" value="1"/>
</dbReference>
<dbReference type="InterPro" id="IPR042183">
    <property type="entry name" value="MmgE/PrpD_sf_1"/>
</dbReference>
<dbReference type="InterPro" id="IPR045336">
    <property type="entry name" value="MmgE_PrpD_N"/>
</dbReference>
<dbReference type="Gene3D" id="3.30.1330.120">
    <property type="entry name" value="2-methylcitrate dehydratase PrpD"/>
    <property type="match status" value="1"/>
</dbReference>
<comment type="similarity">
    <text evidence="1">Belongs to the PrpD family.</text>
</comment>
<dbReference type="Pfam" id="PF03972">
    <property type="entry name" value="MmgE_PrpD_N"/>
    <property type="match status" value="1"/>
</dbReference>
<accession>G5CZJ0</accession>
<dbReference type="InterPro" id="IPR036148">
    <property type="entry name" value="MmgE/PrpD_sf"/>
</dbReference>
<organism evidence="4">
    <name type="scientific">Oceanimonas doudoroffii</name>
    <dbReference type="NCBI Taxonomy" id="84158"/>
    <lineage>
        <taxon>Bacteria</taxon>
        <taxon>Pseudomonadati</taxon>
        <taxon>Pseudomonadota</taxon>
        <taxon>Gammaproteobacteria</taxon>
        <taxon>Aeromonadales</taxon>
        <taxon>Aeromonadaceae</taxon>
        <taxon>Oceanimonas</taxon>
    </lineage>
</organism>
<dbReference type="InterPro" id="IPR005656">
    <property type="entry name" value="MmgE_PrpD"/>
</dbReference>
<dbReference type="GO" id="GO:0016829">
    <property type="term" value="F:lyase activity"/>
    <property type="evidence" value="ECO:0007669"/>
    <property type="project" value="InterPro"/>
</dbReference>
<reference evidence="5 6" key="2">
    <citation type="submission" date="2017-08" db="EMBL/GenBank/DDBJ databases">
        <title>A Genome Sequence of Oceanimonas doudoroffii ATCC 27123T.</title>
        <authorList>
            <person name="Brennan M.A."/>
            <person name="Maclea K.S."/>
            <person name="Mcclelland W.D."/>
            <person name="Trachtenberg A.M."/>
        </authorList>
    </citation>
    <scope>NUCLEOTIDE SEQUENCE [LARGE SCALE GENOMIC DNA]</scope>
    <source>
        <strain evidence="5 6">ATCC 27123</strain>
    </source>
</reference>
<dbReference type="InterPro" id="IPR042188">
    <property type="entry name" value="MmgE/PrpD_sf_2"/>
</dbReference>
<evidence type="ECO:0000259" key="2">
    <source>
        <dbReference type="Pfam" id="PF03972"/>
    </source>
</evidence>
<dbReference type="Proteomes" id="UP000242757">
    <property type="component" value="Unassembled WGS sequence"/>
</dbReference>
<dbReference type="InterPro" id="IPR045337">
    <property type="entry name" value="MmgE_PrpD_C"/>
</dbReference>
<sequence length="458" mass="48338">MTLSAFSEQFCTWATAPELALCQEARAVARFSLVDTLACMFLGKDMHQPLAVAAALQEDGDSGSVVAVGGGQGHTLSGAALLNGARVHALDFDDYELSGSSHASGPLFSALFSLASARGLSIREVCDAWLVGHEAIVQMGQALGYGHYDKGWHSTLTLGPVGVAAAVSRALGLDRERMAHAMALAASSSAGTLRQTGSHAKAIHEGLAAQAGLRAALMAKAGATANTELWDIPSGFISLYGTSDSPGFSQAMARAELGQGVRLYPVIRKLWPSCAYTQRAIMSAERISAQLTPGDAIVQVQYRMPRPFHQVAHFGLPENDAEARFSIPYCVAAGLLCGHVTPDDFNERAFRDQARRQLTGLVELDLYELPAGHSGDIGPTSPETLVVTLESGKQLVDEGLAVPGGADMPMTEAQLLQKVHDCGLPFELAKALLRDDETAPLVRTSLFVTAQQAAGESK</sequence>
<dbReference type="SUPFAM" id="SSF103378">
    <property type="entry name" value="2-methylcitrate dehydratase PrpD"/>
    <property type="match status" value="1"/>
</dbReference>
<feature type="domain" description="MmgE/PrpD N-terminal" evidence="2">
    <location>
        <begin position="9"/>
        <end position="246"/>
    </location>
</feature>
<keyword evidence="6" id="KW-1185">Reference proteome</keyword>
<dbReference type="EMBL" id="JN541240">
    <property type="protein sequence ID" value="AEQ39146.1"/>
    <property type="molecule type" value="Genomic_DNA"/>
</dbReference>
<evidence type="ECO:0000259" key="3">
    <source>
        <dbReference type="Pfam" id="PF19305"/>
    </source>
</evidence>
<evidence type="ECO:0000256" key="1">
    <source>
        <dbReference type="ARBA" id="ARBA00006174"/>
    </source>
</evidence>
<evidence type="ECO:0000313" key="5">
    <source>
        <dbReference type="EMBL" id="OXY83134.1"/>
    </source>
</evidence>
<dbReference type="RefSeq" id="WP_094199909.1">
    <property type="nucleotide sequence ID" value="NZ_NBIM01000001.1"/>
</dbReference>
<name>G5CZJ0_9GAMM</name>
<gene>
    <name evidence="5" type="ORF">B6S08_06450</name>
</gene>
<protein>
    <submittedName>
        <fullName evidence="4">MmgE/PrpD family protein</fullName>
    </submittedName>
</protein>
<dbReference type="AlphaFoldDB" id="G5CZJ0"/>
<proteinExistence type="inferred from homology"/>
<dbReference type="OrthoDB" id="9795089at2"/>
<feature type="domain" description="MmgE/PrpD C-terminal" evidence="3">
    <location>
        <begin position="271"/>
        <end position="422"/>
    </location>
</feature>
<evidence type="ECO:0000313" key="6">
    <source>
        <dbReference type="Proteomes" id="UP000242757"/>
    </source>
</evidence>
<dbReference type="EMBL" id="NBIM01000001">
    <property type="protein sequence ID" value="OXY83134.1"/>
    <property type="molecule type" value="Genomic_DNA"/>
</dbReference>
<reference evidence="4" key="1">
    <citation type="submission" date="2011-08" db="EMBL/GenBank/DDBJ databases">
        <title>Multiple DMSP Lyases in the gamma-Proteobacterium Oceanimonas doudoroffii.</title>
        <authorList>
            <person name="Curson A.R.J."/>
            <person name="Fowler E.K."/>
            <person name="Dickens S."/>
            <person name="Johnston A.W.B."/>
            <person name="Todd J.D."/>
        </authorList>
    </citation>
    <scope>NUCLEOTIDE SEQUENCE</scope>
    <source>
        <strain evidence="4">DSM 7028</strain>
    </source>
</reference>
<evidence type="ECO:0000313" key="4">
    <source>
        <dbReference type="EMBL" id="AEQ39146.1"/>
    </source>
</evidence>
<dbReference type="Pfam" id="PF19305">
    <property type="entry name" value="MmgE_PrpD_C"/>
    <property type="match status" value="1"/>
</dbReference>
<dbReference type="PANTHER" id="PTHR16943">
    <property type="entry name" value="2-METHYLCITRATE DEHYDRATASE-RELATED"/>
    <property type="match status" value="1"/>
</dbReference>